<accession>A0A0G0VSU5</accession>
<comment type="caution">
    <text evidence="2">The sequence shown here is derived from an EMBL/GenBank/DDBJ whole genome shotgun (WGS) entry which is preliminary data.</text>
</comment>
<feature type="transmembrane region" description="Helical" evidence="1">
    <location>
        <begin position="12"/>
        <end position="31"/>
    </location>
</feature>
<dbReference type="EMBL" id="LCBD01000026">
    <property type="protein sequence ID" value="KKS03984.1"/>
    <property type="molecule type" value="Genomic_DNA"/>
</dbReference>
<keyword evidence="1" id="KW-0472">Membrane</keyword>
<evidence type="ECO:0000256" key="1">
    <source>
        <dbReference type="SAM" id="Phobius"/>
    </source>
</evidence>
<gene>
    <name evidence="2" type="ORF">UU57_C0026G0012</name>
</gene>
<evidence type="ECO:0000313" key="3">
    <source>
        <dbReference type="Proteomes" id="UP000034286"/>
    </source>
</evidence>
<sequence>MKILHKNKELVSKTLMFGAVVAVLFSISGWIGSDIWLASTQWLLVAAVMALFSIYLK</sequence>
<evidence type="ECO:0000313" key="2">
    <source>
        <dbReference type="EMBL" id="KKS03984.1"/>
    </source>
</evidence>
<organism evidence="2 3">
    <name type="scientific">Candidatus Woesebacteria bacterium GW2011_GWE1_41_24</name>
    <dbReference type="NCBI Taxonomy" id="1618597"/>
    <lineage>
        <taxon>Bacteria</taxon>
        <taxon>Candidatus Woeseibacteriota</taxon>
    </lineage>
</organism>
<dbReference type="Proteomes" id="UP000034286">
    <property type="component" value="Unassembled WGS sequence"/>
</dbReference>
<protein>
    <submittedName>
        <fullName evidence="2">Uncharacterized protein</fullName>
    </submittedName>
</protein>
<proteinExistence type="predicted"/>
<reference evidence="2 3" key="1">
    <citation type="journal article" date="2015" name="Nature">
        <title>rRNA introns, odd ribosomes, and small enigmatic genomes across a large radiation of phyla.</title>
        <authorList>
            <person name="Brown C.T."/>
            <person name="Hug L.A."/>
            <person name="Thomas B.C."/>
            <person name="Sharon I."/>
            <person name="Castelle C.J."/>
            <person name="Singh A."/>
            <person name="Wilkins M.J."/>
            <person name="Williams K.H."/>
            <person name="Banfield J.F."/>
        </authorList>
    </citation>
    <scope>NUCLEOTIDE SEQUENCE [LARGE SCALE GENOMIC DNA]</scope>
</reference>
<dbReference type="AlphaFoldDB" id="A0A0G0VSU5"/>
<keyword evidence="1" id="KW-0812">Transmembrane</keyword>
<feature type="transmembrane region" description="Helical" evidence="1">
    <location>
        <begin position="37"/>
        <end position="56"/>
    </location>
</feature>
<name>A0A0G0VSU5_9BACT</name>
<keyword evidence="1" id="KW-1133">Transmembrane helix</keyword>